<protein>
    <recommendedName>
        <fullName evidence="4">Transposase</fullName>
    </recommendedName>
</protein>
<keyword evidence="3" id="KW-1185">Reference proteome</keyword>
<gene>
    <name evidence="2" type="ORF">JKP88DRAFT_241049</name>
</gene>
<evidence type="ECO:0000256" key="1">
    <source>
        <dbReference type="SAM" id="SignalP"/>
    </source>
</evidence>
<name>A0A835Z394_9STRA</name>
<dbReference type="AlphaFoldDB" id="A0A835Z394"/>
<comment type="caution">
    <text evidence="2">The sequence shown here is derived from an EMBL/GenBank/DDBJ whole genome shotgun (WGS) entry which is preliminary data.</text>
</comment>
<accession>A0A835Z394</accession>
<dbReference type="Proteomes" id="UP000664859">
    <property type="component" value="Unassembled WGS sequence"/>
</dbReference>
<keyword evidence="1" id="KW-0732">Signal</keyword>
<evidence type="ECO:0000313" key="2">
    <source>
        <dbReference type="EMBL" id="KAG5186441.1"/>
    </source>
</evidence>
<evidence type="ECO:0008006" key="4">
    <source>
        <dbReference type="Google" id="ProtNLM"/>
    </source>
</evidence>
<organism evidence="2 3">
    <name type="scientific">Tribonema minus</name>
    <dbReference type="NCBI Taxonomy" id="303371"/>
    <lineage>
        <taxon>Eukaryota</taxon>
        <taxon>Sar</taxon>
        <taxon>Stramenopiles</taxon>
        <taxon>Ochrophyta</taxon>
        <taxon>PX clade</taxon>
        <taxon>Xanthophyceae</taxon>
        <taxon>Tribonematales</taxon>
        <taxon>Tribonemataceae</taxon>
        <taxon>Tribonema</taxon>
    </lineage>
</organism>
<feature type="signal peptide" evidence="1">
    <location>
        <begin position="1"/>
        <end position="18"/>
    </location>
</feature>
<sequence length="817" mass="92357">MASITRLFVGCSLHVLFTCSLRKYALRKEKVVLAMCSLQVVVVANEYKRDFILRTSDVFTKQYGVSVTAHVIKSFTLRIQDHLMCYLERLAWERRNGDHFSYVIKTGAKLLQRAGAVQEDDTAINMVEEFIVRPRGREGDQRLHEDWRGAMETALKYVRDRLSPFRVIPPGGFGRVQVDDDEEDDDDEQLDEMGAFFKNIYRNKSLVLETEAAFRSEDEQFRLAKEGLWTSINNDQPYLPQVMTKEDARKQLPAFRDIEPPAWIQDGDGPLSTDQKVEWGVLVRRISATRRTMVDSRRTPGTLFPPKRFTLLPMAELHPMMLPLDSRIVTSIVALALDNIQPSLDIPTKKHYVETGMGTSQEWKILQQKQLRSRIVRREWKARLEGGMMDSGWWLCMFNLHEKVRLRMPRRAEVNWKPAKPLGRKGKTAWGGIRCLWGTGWTIEDDLSKHGNKKPPWFVNNITTDGLQVNVTLATKVVDPVIPGVADLVKKGYTSIKEVYDPAIHTRGLFGSAAKMSGELLSAVNEKDPRCFVEIVGVDPGQKLLYKAAAARVTSNSSAEDFKNIETASRSASDHRFLSLSKAYTNFDKERRRDNMSYRTAIAELSGVSMRTPGGTAAYANTLHTNFKAMTEEKLSWGRRCKSFDAKRAKMREIARMAREIGGKSSEAAALRKVGPESEERAALLSRMRDRLAGNHRTWTRVAFFGNAQFGHGSRGPLPRKALIRAIALLVPVVLMDEFRTSMTCCGCGMNLVQVDSSRVYQCASCTPESVNQNCSVRFIDRDVNASVNIGMCGIRMLLGMSRPLHLCRTARGEEAE</sequence>
<proteinExistence type="predicted"/>
<evidence type="ECO:0000313" key="3">
    <source>
        <dbReference type="Proteomes" id="UP000664859"/>
    </source>
</evidence>
<feature type="chain" id="PRO_5032728648" description="Transposase" evidence="1">
    <location>
        <begin position="19"/>
        <end position="817"/>
    </location>
</feature>
<dbReference type="EMBL" id="JAFCMP010000112">
    <property type="protein sequence ID" value="KAG5186441.1"/>
    <property type="molecule type" value="Genomic_DNA"/>
</dbReference>
<reference evidence="2" key="1">
    <citation type="submission" date="2021-02" db="EMBL/GenBank/DDBJ databases">
        <title>First Annotated Genome of the Yellow-green Alga Tribonema minus.</title>
        <authorList>
            <person name="Mahan K.M."/>
        </authorList>
    </citation>
    <scope>NUCLEOTIDE SEQUENCE</scope>
    <source>
        <strain evidence="2">UTEX B ZZ1240</strain>
    </source>
</reference>